<feature type="region of interest" description="Disordered" evidence="1">
    <location>
        <begin position="298"/>
        <end position="413"/>
    </location>
</feature>
<feature type="compositionally biased region" description="Acidic residues" evidence="1">
    <location>
        <begin position="369"/>
        <end position="380"/>
    </location>
</feature>
<evidence type="ECO:0000256" key="1">
    <source>
        <dbReference type="SAM" id="MobiDB-lite"/>
    </source>
</evidence>
<feature type="compositionally biased region" description="Low complexity" evidence="1">
    <location>
        <begin position="630"/>
        <end position="646"/>
    </location>
</feature>
<dbReference type="EMBL" id="MPUK01000014">
    <property type="protein sequence ID" value="ONH65051.1"/>
    <property type="molecule type" value="Genomic_DNA"/>
</dbReference>
<feature type="compositionally biased region" description="Polar residues" evidence="1">
    <location>
        <begin position="298"/>
        <end position="319"/>
    </location>
</feature>
<feature type="compositionally biased region" description="Basic residues" evidence="1">
    <location>
        <begin position="756"/>
        <end position="767"/>
    </location>
</feature>
<evidence type="ECO:0000313" key="4">
    <source>
        <dbReference type="Proteomes" id="UP000189513"/>
    </source>
</evidence>
<feature type="compositionally biased region" description="Polar residues" evidence="1">
    <location>
        <begin position="72"/>
        <end position="107"/>
    </location>
</feature>
<feature type="region of interest" description="Disordered" evidence="1">
    <location>
        <begin position="747"/>
        <end position="773"/>
    </location>
</feature>
<accession>A0A1V2L1X2</accession>
<dbReference type="AlphaFoldDB" id="A0A1V2L1X2"/>
<feature type="signal peptide" evidence="2">
    <location>
        <begin position="1"/>
        <end position="20"/>
    </location>
</feature>
<feature type="compositionally biased region" description="Polar residues" evidence="1">
    <location>
        <begin position="695"/>
        <end position="714"/>
    </location>
</feature>
<name>A0A1V2L1X2_CYBFA</name>
<keyword evidence="2" id="KW-0732">Signal</keyword>
<protein>
    <submittedName>
        <fullName evidence="3">Eisosome protein SEG1</fullName>
    </submittedName>
</protein>
<feature type="compositionally biased region" description="Low complexity" evidence="1">
    <location>
        <begin position="158"/>
        <end position="170"/>
    </location>
</feature>
<feature type="compositionally biased region" description="Polar residues" evidence="1">
    <location>
        <begin position="390"/>
        <end position="408"/>
    </location>
</feature>
<dbReference type="STRING" id="36022.A0A1V2L1X2"/>
<evidence type="ECO:0000256" key="2">
    <source>
        <dbReference type="SAM" id="SignalP"/>
    </source>
</evidence>
<comment type="caution">
    <text evidence="3">The sequence shown here is derived from an EMBL/GenBank/DDBJ whole genome shotgun (WGS) entry which is preliminary data.</text>
</comment>
<feature type="compositionally biased region" description="Polar residues" evidence="1">
    <location>
        <begin position="510"/>
        <end position="519"/>
    </location>
</feature>
<gene>
    <name evidence="3" type="ORF">BON22_5102</name>
</gene>
<keyword evidence="4" id="KW-1185">Reference proteome</keyword>
<feature type="compositionally biased region" description="Basic and acidic residues" evidence="1">
    <location>
        <begin position="570"/>
        <end position="592"/>
    </location>
</feature>
<reference evidence="4" key="1">
    <citation type="journal article" date="2017" name="Genome Announc.">
        <title>Genome sequences of Cyberlindnera fabianii 65, Pichia kudriavzevii 129, and Saccharomyces cerevisiae 131 isolated from fermented masau fruits in Zimbabwe.</title>
        <authorList>
            <person name="van Rijswijck I.M.H."/>
            <person name="Derks M.F.L."/>
            <person name="Abee T."/>
            <person name="de Ridder D."/>
            <person name="Smid E.J."/>
        </authorList>
    </citation>
    <scope>NUCLEOTIDE SEQUENCE [LARGE SCALE GENOMIC DNA]</scope>
    <source>
        <strain evidence="4">65</strain>
    </source>
</reference>
<evidence type="ECO:0000313" key="3">
    <source>
        <dbReference type="EMBL" id="ONH65051.1"/>
    </source>
</evidence>
<feature type="region of interest" description="Disordered" evidence="1">
    <location>
        <begin position="54"/>
        <end position="178"/>
    </location>
</feature>
<organism evidence="3 4">
    <name type="scientific">Cyberlindnera fabianii</name>
    <name type="common">Yeast</name>
    <name type="synonym">Hansenula fabianii</name>
    <dbReference type="NCBI Taxonomy" id="36022"/>
    <lineage>
        <taxon>Eukaryota</taxon>
        <taxon>Fungi</taxon>
        <taxon>Dikarya</taxon>
        <taxon>Ascomycota</taxon>
        <taxon>Saccharomycotina</taxon>
        <taxon>Saccharomycetes</taxon>
        <taxon>Phaffomycetales</taxon>
        <taxon>Phaffomycetaceae</taxon>
        <taxon>Cyberlindnera</taxon>
    </lineage>
</organism>
<sequence length="773" mass="84427">MSIALLLMPLSLMILKNALAAATAIGQAIKTGAPIPRSNSLQRTSSLQRNSIYQTPSRSGSLMGLQGPPAQFQHSSSSRTSKAPLRTQSLTTSIRTQNTSSTNNSQPRMVKKHVPGPHGLITIEVPAEEVSAPVRKPGVQRRSHSLVKPPRPTHSDNSSQRSRASSSASSKKPMFADDLKKLDEDKEIEFDHKEVEFFPETPEKSEKVAGDNNLTLIEEETEDGALPIDVSSSDDIAQKVQGIDEFEKLKTEKEADELKIVEELEKDQALEQENLSVKGLPKPKDFENDVLDQYTDIPSTAKSTDTLAAGQSSITTAESDYTEKDHGSSMAQQLRPTIPGLFVNNKDVDTTNTGSHSINDVNSSIYSDDHDEVAPGEDLEVPARSEKRNASSSPRKSALKNNSGSTANLAVDDNSPASQAYLSLATAENTRLNALTNHSSSSLGRTTSQRIMIDKPLNGKANGVKPNGPTRPQSQFAGTHPPGPAFREGRPPQRPVTHSNSPSRAPAQIQRPQSSQGMRPQQHPPNFRPQSAQGSRPPPPYQNPQNRRPQQQGPIPRSASNAAALNATLKKNEPVRPNLEKKSSFEKERSQDSHSAFKRKSLRDPSFGGHQNMESNLGFYRQQASASRMSAQHSAPPQQQQQQNHNNFSSALEGFSNFKSRFNDSDSDIDVPAGKPQTSSFAPPPNNPALRKPKSTYTLRSTSASGMPNTQSPAKSMPEQRATRSTRYFSESDKEQLFNEHLEKAKAAANGEEKKKSKFGGKLRKLFGRSNKD</sequence>
<feature type="region of interest" description="Disordered" evidence="1">
    <location>
        <begin position="456"/>
        <end position="731"/>
    </location>
</feature>
<feature type="chain" id="PRO_5010700198" evidence="2">
    <location>
        <begin position="21"/>
        <end position="773"/>
    </location>
</feature>
<proteinExistence type="predicted"/>
<dbReference type="Proteomes" id="UP000189513">
    <property type="component" value="Unassembled WGS sequence"/>
</dbReference>
<feature type="compositionally biased region" description="Low complexity" evidence="1">
    <location>
        <begin position="543"/>
        <end position="569"/>
    </location>
</feature>
<dbReference type="VEuPathDB" id="FungiDB:BON22_5102"/>
<feature type="compositionally biased region" description="Polar residues" evidence="1">
    <location>
        <begin position="350"/>
        <end position="366"/>
    </location>
</feature>